<feature type="domain" description="Methyltransferase" evidence="1">
    <location>
        <begin position="38"/>
        <end position="132"/>
    </location>
</feature>
<dbReference type="GO" id="GO:0008168">
    <property type="term" value="F:methyltransferase activity"/>
    <property type="evidence" value="ECO:0007669"/>
    <property type="project" value="UniProtKB-KW"/>
</dbReference>
<dbReference type="GO" id="GO:0032259">
    <property type="term" value="P:methylation"/>
    <property type="evidence" value="ECO:0007669"/>
    <property type="project" value="UniProtKB-KW"/>
</dbReference>
<proteinExistence type="predicted"/>
<comment type="caution">
    <text evidence="2">The sequence shown here is derived from an EMBL/GenBank/DDBJ whole genome shotgun (WGS) entry which is preliminary data.</text>
</comment>
<dbReference type="AlphaFoldDB" id="A0AAP5H1N5"/>
<keyword evidence="2" id="KW-0808">Transferase</keyword>
<organism evidence="2 3">
    <name type="scientific">Paenibacillus amylolyticus</name>
    <dbReference type="NCBI Taxonomy" id="1451"/>
    <lineage>
        <taxon>Bacteria</taxon>
        <taxon>Bacillati</taxon>
        <taxon>Bacillota</taxon>
        <taxon>Bacilli</taxon>
        <taxon>Bacillales</taxon>
        <taxon>Paenibacillaceae</taxon>
        <taxon>Paenibacillus</taxon>
    </lineage>
</organism>
<keyword evidence="2" id="KW-0489">Methyltransferase</keyword>
<dbReference type="EMBL" id="JAVDTR010000007">
    <property type="protein sequence ID" value="MDR6724257.1"/>
    <property type="molecule type" value="Genomic_DNA"/>
</dbReference>
<dbReference type="Pfam" id="PF13649">
    <property type="entry name" value="Methyltransf_25"/>
    <property type="match status" value="1"/>
</dbReference>
<evidence type="ECO:0000259" key="1">
    <source>
        <dbReference type="Pfam" id="PF13649"/>
    </source>
</evidence>
<dbReference type="InterPro" id="IPR029063">
    <property type="entry name" value="SAM-dependent_MTases_sf"/>
</dbReference>
<dbReference type="Gene3D" id="2.20.25.110">
    <property type="entry name" value="S-adenosyl-L-methionine-dependent methyltransferases"/>
    <property type="match status" value="1"/>
</dbReference>
<protein>
    <submittedName>
        <fullName evidence="2">SAM-dependent methyltransferase</fullName>
    </submittedName>
</protein>
<evidence type="ECO:0000313" key="2">
    <source>
        <dbReference type="EMBL" id="MDR6724257.1"/>
    </source>
</evidence>
<dbReference type="Gene3D" id="3.40.50.150">
    <property type="entry name" value="Vaccinia Virus protein VP39"/>
    <property type="match status" value="1"/>
</dbReference>
<name>A0AAP5H1N5_PAEAM</name>
<sequence length="244" mass="28509">MSYYGELCTRMYEVDKSIAEGKELDFYLSFADREDIRVLEPMCGNGRMLIPFMQRGINIEGFDISEDMLKVCREKGNALNLTPQVYYHKIEEFVAADLYDLIMIPFGSFSLLPTELIHPSLANLRGALKEDGRLLLTIMLKGNEIEEIADWREESQKQLNDERIVLYKKVQYDQEQSTLVTRLKYQLIKDHIIEKTEIMDFPVRLYDMEEFEQLLKSNGFQQVQLHEVKDGYGEGTSFHVFECS</sequence>
<reference evidence="2" key="1">
    <citation type="submission" date="2023-07" db="EMBL/GenBank/DDBJ databases">
        <title>Sorghum-associated microbial communities from plants grown in Nebraska, USA.</title>
        <authorList>
            <person name="Schachtman D."/>
        </authorList>
    </citation>
    <scope>NUCLEOTIDE SEQUENCE</scope>
    <source>
        <strain evidence="2">BE80</strain>
    </source>
</reference>
<dbReference type="SUPFAM" id="SSF53335">
    <property type="entry name" value="S-adenosyl-L-methionine-dependent methyltransferases"/>
    <property type="match status" value="1"/>
</dbReference>
<evidence type="ECO:0000313" key="3">
    <source>
        <dbReference type="Proteomes" id="UP001254832"/>
    </source>
</evidence>
<dbReference type="Proteomes" id="UP001254832">
    <property type="component" value="Unassembled WGS sequence"/>
</dbReference>
<gene>
    <name evidence="2" type="ORF">J2W91_002725</name>
</gene>
<dbReference type="CDD" id="cd02440">
    <property type="entry name" value="AdoMet_MTases"/>
    <property type="match status" value="1"/>
</dbReference>
<dbReference type="RefSeq" id="WP_310140293.1">
    <property type="nucleotide sequence ID" value="NZ_JAVDTR010000007.1"/>
</dbReference>
<accession>A0AAP5H1N5</accession>
<dbReference type="InterPro" id="IPR041698">
    <property type="entry name" value="Methyltransf_25"/>
</dbReference>